<dbReference type="EMBL" id="WNXC01000001">
    <property type="protein sequence ID" value="MBB2148148.1"/>
    <property type="molecule type" value="Genomic_DNA"/>
</dbReference>
<feature type="domain" description="UspA" evidence="1">
    <location>
        <begin position="148"/>
        <end position="276"/>
    </location>
</feature>
<keyword evidence="3" id="KW-1185">Reference proteome</keyword>
<organism evidence="2 3">
    <name type="scientific">Pedobacter gandavensis</name>
    <dbReference type="NCBI Taxonomy" id="2679963"/>
    <lineage>
        <taxon>Bacteria</taxon>
        <taxon>Pseudomonadati</taxon>
        <taxon>Bacteroidota</taxon>
        <taxon>Sphingobacteriia</taxon>
        <taxon>Sphingobacteriales</taxon>
        <taxon>Sphingobacteriaceae</taxon>
        <taxon>Pedobacter</taxon>
    </lineage>
</organism>
<reference evidence="2 3" key="1">
    <citation type="submission" date="2019-11" db="EMBL/GenBank/DDBJ databases">
        <title>Description of Pedobacter sp. LMG 31462T.</title>
        <authorList>
            <person name="Carlier A."/>
            <person name="Qi S."/>
            <person name="Vandamme P."/>
        </authorList>
    </citation>
    <scope>NUCLEOTIDE SEQUENCE [LARGE SCALE GENOMIC DNA]</scope>
    <source>
        <strain evidence="2 3">LMG 31462</strain>
    </source>
</reference>
<proteinExistence type="predicted"/>
<dbReference type="Pfam" id="PF00582">
    <property type="entry name" value="Usp"/>
    <property type="match status" value="1"/>
</dbReference>
<comment type="caution">
    <text evidence="2">The sequence shown here is derived from an EMBL/GenBank/DDBJ whole genome shotgun (WGS) entry which is preliminary data.</text>
</comment>
<dbReference type="InterPro" id="IPR006016">
    <property type="entry name" value="UspA"/>
</dbReference>
<evidence type="ECO:0000259" key="1">
    <source>
        <dbReference type="Pfam" id="PF00582"/>
    </source>
</evidence>
<sequence>MASTPNIKVLAGLDLSEMDQPLIKYLKLLSELLPLNKVTFFHNIKQSELPESFKSPEQLNTIANTIKKKLEATIPALLGDQLPYDIEVSFEDYTELSFSKMAKKKQINLAVLGNKQNLEGNGGLAHKLIRMLPFETLLVPETYNPAPKKIIEAIDFSKYTPTVMQWGKLIKNHHQQADLTFEPINISKLSWKFFPGLSNAEIRKNTQEDIKMKSEKWAKLYPNANPLKVVPAEDKNIASALIQYVKKEKADLLIMGVQGVTSVTTLFMGSVANEVLYLESNACLLFVKHKIES</sequence>
<accession>A0ABR6ESA2</accession>
<dbReference type="Gene3D" id="3.40.50.12370">
    <property type="match status" value="1"/>
</dbReference>
<name>A0ABR6ESA2_9SPHI</name>
<dbReference type="RefSeq" id="WP_182953783.1">
    <property type="nucleotide sequence ID" value="NZ_WNXC01000001.1"/>
</dbReference>
<gene>
    <name evidence="2" type="ORF">GM920_04395</name>
</gene>
<evidence type="ECO:0000313" key="2">
    <source>
        <dbReference type="EMBL" id="MBB2148148.1"/>
    </source>
</evidence>
<dbReference type="SUPFAM" id="SSF52402">
    <property type="entry name" value="Adenine nucleotide alpha hydrolases-like"/>
    <property type="match status" value="1"/>
</dbReference>
<dbReference type="CDD" id="cd00293">
    <property type="entry name" value="USP-like"/>
    <property type="match status" value="1"/>
</dbReference>
<protein>
    <submittedName>
        <fullName evidence="2">Universal stress protein</fullName>
    </submittedName>
</protein>
<evidence type="ECO:0000313" key="3">
    <source>
        <dbReference type="Proteomes" id="UP000636110"/>
    </source>
</evidence>
<dbReference type="Proteomes" id="UP000636110">
    <property type="component" value="Unassembled WGS sequence"/>
</dbReference>